<dbReference type="STRING" id="36844.SAMN04488501_10152"/>
<dbReference type="SUPFAM" id="SSF110391">
    <property type="entry name" value="GlpP-like"/>
    <property type="match status" value="1"/>
</dbReference>
<accession>A0A0L6Z6E2</accession>
<dbReference type="PANTHER" id="PTHR35787">
    <property type="entry name" value="GLYCEROL UPTAKE OPERON ANTITERMINATOR REGULATORY PROTEIN"/>
    <property type="match status" value="1"/>
</dbReference>
<dbReference type="EMBL" id="LHUR01000042">
    <property type="protein sequence ID" value="KOA18526.1"/>
    <property type="molecule type" value="Genomic_DNA"/>
</dbReference>
<reference evidence="2" key="1">
    <citation type="submission" date="2015-08" db="EMBL/GenBank/DDBJ databases">
        <title>Genome sequence of the strict anaerobe Clostridium homopropionicum LuHBu1 (DSM 5847T).</title>
        <authorList>
            <person name="Poehlein A."/>
            <person name="Beck M."/>
            <person name="Schiel-Bengelsdorf B."/>
            <person name="Bengelsdorf F.R."/>
            <person name="Daniel R."/>
            <person name="Duerre P."/>
        </authorList>
    </citation>
    <scope>NUCLEOTIDE SEQUENCE [LARGE SCALE GENOMIC DNA]</scope>
    <source>
        <strain evidence="2">DSM 5847</strain>
    </source>
</reference>
<proteinExistence type="predicted"/>
<dbReference type="PANTHER" id="PTHR35787:SF1">
    <property type="entry name" value="GLYCEROL UPTAKE OPERON ANTITERMINATOR REGULATORY PROTEIN"/>
    <property type="match status" value="1"/>
</dbReference>
<protein>
    <submittedName>
        <fullName evidence="1">Glycerol-3-phosphate responsive antiterminator</fullName>
    </submittedName>
</protein>
<keyword evidence="2" id="KW-1185">Reference proteome</keyword>
<evidence type="ECO:0000313" key="2">
    <source>
        <dbReference type="Proteomes" id="UP000037043"/>
    </source>
</evidence>
<gene>
    <name evidence="1" type="ORF">CLHOM_34280</name>
</gene>
<dbReference type="GO" id="GO:0006071">
    <property type="term" value="P:glycerol metabolic process"/>
    <property type="evidence" value="ECO:0007669"/>
    <property type="project" value="InterPro"/>
</dbReference>
<comment type="caution">
    <text evidence="1">The sequence shown here is derived from an EMBL/GenBank/DDBJ whole genome shotgun (WGS) entry which is preliminary data.</text>
</comment>
<sequence length="188" mass="20678">MNNDFYSKLSINPIIAAVKDTEKLEKAIESPCEIIFLLKGNICNIEEIVRKVKDADKSIYIHMDLMDGFARDAYAIKHISEKAKPDGIITTKSSIIKIAKELGVFAIQRLFIIDNLSLTSGINSINTVRPNAVEIMPGVMPKITKKISSEVKVPVIAGGLISDKEDVIDSIKAGAMGISTSKEEIWEM</sequence>
<dbReference type="Pfam" id="PF04309">
    <property type="entry name" value="G3P_antiterm"/>
    <property type="match status" value="1"/>
</dbReference>
<dbReference type="GO" id="GO:0006355">
    <property type="term" value="P:regulation of DNA-templated transcription"/>
    <property type="evidence" value="ECO:0007669"/>
    <property type="project" value="InterPro"/>
</dbReference>
<organism evidence="1 2">
    <name type="scientific">Clostridium homopropionicum DSM 5847</name>
    <dbReference type="NCBI Taxonomy" id="1121318"/>
    <lineage>
        <taxon>Bacteria</taxon>
        <taxon>Bacillati</taxon>
        <taxon>Bacillota</taxon>
        <taxon>Clostridia</taxon>
        <taxon>Eubacteriales</taxon>
        <taxon>Clostridiaceae</taxon>
        <taxon>Clostridium</taxon>
    </lineage>
</organism>
<dbReference type="InterPro" id="IPR013785">
    <property type="entry name" value="Aldolase_TIM"/>
</dbReference>
<dbReference type="AlphaFoldDB" id="A0A0L6Z6E2"/>
<dbReference type="PATRIC" id="fig|1121318.3.peg.3425"/>
<dbReference type="Gene3D" id="3.20.20.70">
    <property type="entry name" value="Aldolase class I"/>
    <property type="match status" value="1"/>
</dbReference>
<evidence type="ECO:0000313" key="1">
    <source>
        <dbReference type="EMBL" id="KOA18526.1"/>
    </source>
</evidence>
<dbReference type="Proteomes" id="UP000037043">
    <property type="component" value="Unassembled WGS sequence"/>
</dbReference>
<name>A0A0L6Z6E2_9CLOT</name>
<dbReference type="PIRSF" id="PIRSF016897">
    <property type="entry name" value="GlpP"/>
    <property type="match status" value="1"/>
</dbReference>
<dbReference type="RefSeq" id="WP_052222862.1">
    <property type="nucleotide sequence ID" value="NZ_LHUR01000042.1"/>
</dbReference>
<dbReference type="InterPro" id="IPR006699">
    <property type="entry name" value="GlpP"/>
</dbReference>